<dbReference type="PROSITE" id="PS50995">
    <property type="entry name" value="HTH_MARR_2"/>
    <property type="match status" value="1"/>
</dbReference>
<dbReference type="InterPro" id="IPR039422">
    <property type="entry name" value="MarR/SlyA-like"/>
</dbReference>
<accession>A0A4Q7NRP0</accession>
<organism evidence="5 6">
    <name type="scientific">Motilibacter rhizosphaerae</name>
    <dbReference type="NCBI Taxonomy" id="598652"/>
    <lineage>
        <taxon>Bacteria</taxon>
        <taxon>Bacillati</taxon>
        <taxon>Actinomycetota</taxon>
        <taxon>Actinomycetes</taxon>
        <taxon>Motilibacterales</taxon>
        <taxon>Motilibacteraceae</taxon>
        <taxon>Motilibacter</taxon>
    </lineage>
</organism>
<dbReference type="SUPFAM" id="SSF46785">
    <property type="entry name" value="Winged helix' DNA-binding domain"/>
    <property type="match status" value="1"/>
</dbReference>
<dbReference type="GO" id="GO:0003677">
    <property type="term" value="F:DNA binding"/>
    <property type="evidence" value="ECO:0007669"/>
    <property type="project" value="UniProtKB-KW"/>
</dbReference>
<dbReference type="Proteomes" id="UP000293638">
    <property type="component" value="Unassembled WGS sequence"/>
</dbReference>
<keyword evidence="6" id="KW-1185">Reference proteome</keyword>
<dbReference type="GO" id="GO:0006950">
    <property type="term" value="P:response to stress"/>
    <property type="evidence" value="ECO:0007669"/>
    <property type="project" value="TreeGrafter"/>
</dbReference>
<evidence type="ECO:0000256" key="3">
    <source>
        <dbReference type="ARBA" id="ARBA00023163"/>
    </source>
</evidence>
<evidence type="ECO:0000313" key="6">
    <source>
        <dbReference type="Proteomes" id="UP000293638"/>
    </source>
</evidence>
<dbReference type="InterPro" id="IPR023187">
    <property type="entry name" value="Tscrpt_reg_MarR-type_CS"/>
</dbReference>
<keyword evidence="2" id="KW-0238">DNA-binding</keyword>
<dbReference type="PANTHER" id="PTHR33164">
    <property type="entry name" value="TRANSCRIPTIONAL REGULATOR, MARR FAMILY"/>
    <property type="match status" value="1"/>
</dbReference>
<comment type="caution">
    <text evidence="5">The sequence shown here is derived from an EMBL/GenBank/DDBJ whole genome shotgun (WGS) entry which is preliminary data.</text>
</comment>
<dbReference type="GO" id="GO:0003700">
    <property type="term" value="F:DNA-binding transcription factor activity"/>
    <property type="evidence" value="ECO:0007669"/>
    <property type="project" value="InterPro"/>
</dbReference>
<evidence type="ECO:0000256" key="2">
    <source>
        <dbReference type="ARBA" id="ARBA00023125"/>
    </source>
</evidence>
<name>A0A4Q7NRP0_9ACTN</name>
<dbReference type="Gene3D" id="1.10.10.10">
    <property type="entry name" value="Winged helix-like DNA-binding domain superfamily/Winged helix DNA-binding domain"/>
    <property type="match status" value="1"/>
</dbReference>
<keyword evidence="1" id="KW-0805">Transcription regulation</keyword>
<dbReference type="PRINTS" id="PR00598">
    <property type="entry name" value="HTHMARR"/>
</dbReference>
<keyword evidence="3" id="KW-0804">Transcription</keyword>
<evidence type="ECO:0000259" key="4">
    <source>
        <dbReference type="PROSITE" id="PS50995"/>
    </source>
</evidence>
<dbReference type="PANTHER" id="PTHR33164:SF94">
    <property type="entry name" value="TRANSCRIPTIONAL REGULATORY PROTEIN-RELATED"/>
    <property type="match status" value="1"/>
</dbReference>
<dbReference type="PROSITE" id="PS01117">
    <property type="entry name" value="HTH_MARR_1"/>
    <property type="match status" value="1"/>
</dbReference>
<dbReference type="EMBL" id="SGXD01000003">
    <property type="protein sequence ID" value="RZS87310.1"/>
    <property type="molecule type" value="Genomic_DNA"/>
</dbReference>
<dbReference type="InterPro" id="IPR000835">
    <property type="entry name" value="HTH_MarR-typ"/>
</dbReference>
<dbReference type="InterPro" id="IPR036390">
    <property type="entry name" value="WH_DNA-bd_sf"/>
</dbReference>
<dbReference type="InterPro" id="IPR036388">
    <property type="entry name" value="WH-like_DNA-bd_sf"/>
</dbReference>
<dbReference type="SMART" id="SM00347">
    <property type="entry name" value="HTH_MARR"/>
    <property type="match status" value="1"/>
</dbReference>
<evidence type="ECO:0000313" key="5">
    <source>
        <dbReference type="EMBL" id="RZS87310.1"/>
    </source>
</evidence>
<evidence type="ECO:0000256" key="1">
    <source>
        <dbReference type="ARBA" id="ARBA00023015"/>
    </source>
</evidence>
<dbReference type="OrthoDB" id="3573114at2"/>
<dbReference type="Pfam" id="PF01047">
    <property type="entry name" value="MarR"/>
    <property type="match status" value="1"/>
</dbReference>
<dbReference type="RefSeq" id="WP_130493445.1">
    <property type="nucleotide sequence ID" value="NZ_SGXD01000003.1"/>
</dbReference>
<sequence>MEDDDLDAVINGGRVLVGIAARSLVAHADDVTLPQLRALTLVRGKGPLRLSDLAAELEIDTSTATRLVDRLVRKGLLNRSVEAADRRALRLTLTPAGRGLLRRMTEYRKRELRKILAQLSDEELVDLRAGMQALSRVTGEAPEEEPPVSWDS</sequence>
<protein>
    <submittedName>
        <fullName evidence="5">MarR family transcriptional regulator</fullName>
    </submittedName>
</protein>
<proteinExistence type="predicted"/>
<reference evidence="5 6" key="1">
    <citation type="submission" date="2019-02" db="EMBL/GenBank/DDBJ databases">
        <title>Genomic Encyclopedia of Type Strains, Phase IV (KMG-IV): sequencing the most valuable type-strain genomes for metagenomic binning, comparative biology and taxonomic classification.</title>
        <authorList>
            <person name="Goeker M."/>
        </authorList>
    </citation>
    <scope>NUCLEOTIDE SEQUENCE [LARGE SCALE GENOMIC DNA]</scope>
    <source>
        <strain evidence="5 6">DSM 45622</strain>
    </source>
</reference>
<feature type="domain" description="HTH marR-type" evidence="4">
    <location>
        <begin position="1"/>
        <end position="136"/>
    </location>
</feature>
<gene>
    <name evidence="5" type="ORF">EV189_2735</name>
</gene>
<dbReference type="AlphaFoldDB" id="A0A4Q7NRP0"/>